<reference evidence="3" key="1">
    <citation type="submission" date="2020-03" db="EMBL/GenBank/DDBJ databases">
        <title>Draft sequencing of Paenibacilllus sp. S3N08.</title>
        <authorList>
            <person name="Kim D.-U."/>
        </authorList>
    </citation>
    <scope>NUCLEOTIDE SEQUENCE</scope>
    <source>
        <strain evidence="3">S3N08</strain>
    </source>
</reference>
<feature type="transmembrane region" description="Helical" evidence="1">
    <location>
        <begin position="240"/>
        <end position="261"/>
    </location>
</feature>
<dbReference type="InterPro" id="IPR018677">
    <property type="entry name" value="DUF2157"/>
</dbReference>
<keyword evidence="4" id="KW-1185">Reference proteome</keyword>
<evidence type="ECO:0000256" key="1">
    <source>
        <dbReference type="SAM" id="Phobius"/>
    </source>
</evidence>
<feature type="transmembrane region" description="Helical" evidence="1">
    <location>
        <begin position="276"/>
        <end position="295"/>
    </location>
</feature>
<dbReference type="EMBL" id="JAAOIW010000003">
    <property type="protein sequence ID" value="NHN30026.1"/>
    <property type="molecule type" value="Genomic_DNA"/>
</dbReference>
<feature type="transmembrane region" description="Helical" evidence="1">
    <location>
        <begin position="374"/>
        <end position="391"/>
    </location>
</feature>
<feature type="transmembrane region" description="Helical" evidence="1">
    <location>
        <begin position="67"/>
        <end position="84"/>
    </location>
</feature>
<feature type="transmembrane region" description="Helical" evidence="1">
    <location>
        <begin position="193"/>
        <end position="210"/>
    </location>
</feature>
<dbReference type="RefSeq" id="WP_166148672.1">
    <property type="nucleotide sequence ID" value="NZ_JAAOIW010000003.1"/>
</dbReference>
<feature type="transmembrane region" description="Helical" evidence="1">
    <location>
        <begin position="307"/>
        <end position="333"/>
    </location>
</feature>
<evidence type="ECO:0000313" key="4">
    <source>
        <dbReference type="Proteomes" id="UP001165962"/>
    </source>
</evidence>
<dbReference type="Pfam" id="PF09925">
    <property type="entry name" value="DUF2157"/>
    <property type="match status" value="1"/>
</dbReference>
<keyword evidence="1" id="KW-0472">Membrane</keyword>
<keyword evidence="1" id="KW-1133">Transmembrane helix</keyword>
<proteinExistence type="predicted"/>
<feature type="transmembrane region" description="Helical" evidence="1">
    <location>
        <begin position="96"/>
        <end position="115"/>
    </location>
</feature>
<feature type="domain" description="DUF2157" evidence="2">
    <location>
        <begin position="13"/>
        <end position="147"/>
    </location>
</feature>
<organism evidence="3 4">
    <name type="scientific">Paenibacillus agricola</name>
    <dbReference type="NCBI Taxonomy" id="2716264"/>
    <lineage>
        <taxon>Bacteria</taxon>
        <taxon>Bacillati</taxon>
        <taxon>Bacillota</taxon>
        <taxon>Bacilli</taxon>
        <taxon>Bacillales</taxon>
        <taxon>Paenibacillaceae</taxon>
        <taxon>Paenibacillus</taxon>
    </lineage>
</organism>
<keyword evidence="1" id="KW-0812">Transmembrane</keyword>
<gene>
    <name evidence="3" type="ORF">G9U52_09285</name>
</gene>
<name>A0ABX0J7M0_9BACL</name>
<protein>
    <submittedName>
        <fullName evidence="3">DUF2157 domain-containing protein</fullName>
    </submittedName>
</protein>
<feature type="transmembrane region" description="Helical" evidence="1">
    <location>
        <begin position="146"/>
        <end position="162"/>
    </location>
</feature>
<evidence type="ECO:0000259" key="2">
    <source>
        <dbReference type="Pfam" id="PF09925"/>
    </source>
</evidence>
<comment type="caution">
    <text evidence="3">The sequence shown here is derived from an EMBL/GenBank/DDBJ whole genome shotgun (WGS) entry which is preliminary data.</text>
</comment>
<dbReference type="Proteomes" id="UP001165962">
    <property type="component" value="Unassembled WGS sequence"/>
</dbReference>
<feature type="transmembrane region" description="Helical" evidence="1">
    <location>
        <begin position="121"/>
        <end position="141"/>
    </location>
</feature>
<sequence>MSRKWVEKEGLLWVEKNIVTREQYTQILDLYNDKKHAIGVLPLLGSILVGLGILSFVAANWQEIPQMARLLMIIVLMVACYGGGELFRKSGNDRLGLAMTTLGLISFGGGIVLIAQMFHLVSYDIMSFIVWGSVGTLLTYLYRSKFLYLISLLIFTCAQWYSTIEHDGFSYVGFIIMAVGLGYYGWKNQHMLLAWFFSLSIVLQSLILVLDREWKFLWIFIPLMALYAVGDWIKDRSSGFALQSVPLAAAFLFAIVMVLMFDDFTDGDRYELLAEPLYFIFSMLVILAASLFGKWTNGRISSGFEWVLLVPVIYLQSSIAVMYLVILFFFSFYVLWSGYMEQWRFKINFGTLLFIVTTMVAYGKLTWAFMDKSLFFILGGLILLGLSWFLNHRKKLVLSDMKKEEEPHD</sequence>
<feature type="transmembrane region" description="Helical" evidence="1">
    <location>
        <begin position="168"/>
        <end position="186"/>
    </location>
</feature>
<accession>A0ABX0J7M0</accession>
<evidence type="ECO:0000313" key="3">
    <source>
        <dbReference type="EMBL" id="NHN30026.1"/>
    </source>
</evidence>
<feature type="transmembrane region" description="Helical" evidence="1">
    <location>
        <begin position="40"/>
        <end position="61"/>
    </location>
</feature>
<feature type="transmembrane region" description="Helical" evidence="1">
    <location>
        <begin position="345"/>
        <end position="362"/>
    </location>
</feature>